<feature type="compositionally biased region" description="Low complexity" evidence="1">
    <location>
        <begin position="509"/>
        <end position="526"/>
    </location>
</feature>
<feature type="transmembrane region" description="Helical" evidence="2">
    <location>
        <begin position="662"/>
        <end position="681"/>
    </location>
</feature>
<gene>
    <name evidence="3" type="ORF">E6O75_ATG04730</name>
</gene>
<sequence>MSAGCPSQAPCSDLWKSLQAQWQGQDWCQNCGDDTACRISGWPVLNISASCDTSSGKWLFGDGGKCCASSDESIQLAHWVGTMCNGSEWRLNFNRSGGMAKDDWKEWILPWNETVSPRDVDPHAQNQPPGCSKARFYLGVFFIENLVYLLAAIAFGIFRLWWIKRKEEKFTEDGSSEKGIPHVLWKHDDGTQDAIKPSFATRSWFGAYLPLIVGILLAGSQIGLNMASAYIIQRTPGYGHVNVTHLGLLFCSRPRLTWLTCVLGLLRKWLPKKFFTLKISQTAAKATLASVAVSSTISEGILQIIGIYYMAITANSGRVKGFYAPHHLQPYERGMDAWHMYVGALMWLLVCVPVIVIWPALAMFHARIFFLLHKARINLWSLLHVPHNPINPYSQQAASFSQHGWNEERNWLFVPTDINDWNQAGRPPPEELTDALINSSELDEASHGSHVDLIEAGGGTSPLHPHEMTEAGSLPRPHRLTGGSSSMSIHPEEWQEAGGGHGMSRLNTSSHGISSIASPSPSGIIIRRNLPSSGLRGGDATNEEIEMYSTGLRNGSSYHHAYEESTPLPPRNRSLPTNQSRNGTPPFTSLRGGAGDDKNEDRYYQKAKRRAPPGGAQYQKSKQVSGEQSLQRHGSLRVGSAAWNTDMPAVTKFDYYHFQAPIIWLGVVIGLISYAAQWLFWDGFVKASGERFCHPKLPGTAVTWAVGSVFGKFVLFAVVLVGCLLIDWI</sequence>
<accession>A0A4Z1PEL5</accession>
<dbReference type="EMBL" id="SNSC02000009">
    <property type="protein sequence ID" value="TID21335.1"/>
    <property type="molecule type" value="Genomic_DNA"/>
</dbReference>
<feature type="compositionally biased region" description="Polar residues" evidence="1">
    <location>
        <begin position="618"/>
        <end position="632"/>
    </location>
</feature>
<organism evidence="3 4">
    <name type="scientific">Venturia nashicola</name>
    <dbReference type="NCBI Taxonomy" id="86259"/>
    <lineage>
        <taxon>Eukaryota</taxon>
        <taxon>Fungi</taxon>
        <taxon>Dikarya</taxon>
        <taxon>Ascomycota</taxon>
        <taxon>Pezizomycotina</taxon>
        <taxon>Dothideomycetes</taxon>
        <taxon>Pleosporomycetidae</taxon>
        <taxon>Venturiales</taxon>
        <taxon>Venturiaceae</taxon>
        <taxon>Venturia</taxon>
    </lineage>
</organism>
<evidence type="ECO:0000256" key="2">
    <source>
        <dbReference type="SAM" id="Phobius"/>
    </source>
</evidence>
<evidence type="ECO:0000256" key="1">
    <source>
        <dbReference type="SAM" id="MobiDB-lite"/>
    </source>
</evidence>
<keyword evidence="4" id="KW-1185">Reference proteome</keyword>
<reference evidence="3 4" key="1">
    <citation type="submission" date="2019-04" db="EMBL/GenBank/DDBJ databases">
        <title>High contiguity whole genome sequence and gene annotation resource for two Venturia nashicola isolates.</title>
        <authorList>
            <person name="Prokchorchik M."/>
            <person name="Won K."/>
            <person name="Lee Y."/>
            <person name="Choi E.D."/>
            <person name="Segonzac C."/>
            <person name="Sohn K.H."/>
        </authorList>
    </citation>
    <scope>NUCLEOTIDE SEQUENCE [LARGE SCALE GENOMIC DNA]</scope>
    <source>
        <strain evidence="3 4">PRI2</strain>
    </source>
</reference>
<feature type="transmembrane region" description="Helical" evidence="2">
    <location>
        <begin position="136"/>
        <end position="162"/>
    </location>
</feature>
<feature type="compositionally biased region" description="Basic and acidic residues" evidence="1">
    <location>
        <begin position="594"/>
        <end position="604"/>
    </location>
</feature>
<evidence type="ECO:0000313" key="3">
    <source>
        <dbReference type="EMBL" id="TID21335.1"/>
    </source>
</evidence>
<dbReference type="AlphaFoldDB" id="A0A4Z1PEL5"/>
<name>A0A4Z1PEL5_9PEZI</name>
<feature type="transmembrane region" description="Helical" evidence="2">
    <location>
        <begin position="205"/>
        <end position="232"/>
    </location>
</feature>
<comment type="caution">
    <text evidence="3">The sequence shown here is derived from an EMBL/GenBank/DDBJ whole genome shotgun (WGS) entry which is preliminary data.</text>
</comment>
<feature type="compositionally biased region" description="Polar residues" evidence="1">
    <location>
        <begin position="574"/>
        <end position="587"/>
    </location>
</feature>
<feature type="transmembrane region" description="Helical" evidence="2">
    <location>
        <begin position="338"/>
        <end position="364"/>
    </location>
</feature>
<proteinExistence type="predicted"/>
<protein>
    <submittedName>
        <fullName evidence="3">Uncharacterized protein</fullName>
    </submittedName>
</protein>
<feature type="region of interest" description="Disordered" evidence="1">
    <location>
        <begin position="456"/>
        <end position="540"/>
    </location>
</feature>
<evidence type="ECO:0000313" key="4">
    <source>
        <dbReference type="Proteomes" id="UP000298493"/>
    </source>
</evidence>
<keyword evidence="2" id="KW-0472">Membrane</keyword>
<dbReference type="Proteomes" id="UP000298493">
    <property type="component" value="Unassembled WGS sequence"/>
</dbReference>
<keyword evidence="2" id="KW-0812">Transmembrane</keyword>
<feature type="region of interest" description="Disordered" evidence="1">
    <location>
        <begin position="556"/>
        <end position="632"/>
    </location>
</feature>
<keyword evidence="2" id="KW-1133">Transmembrane helix</keyword>
<feature type="transmembrane region" description="Helical" evidence="2">
    <location>
        <begin position="287"/>
        <end position="311"/>
    </location>
</feature>
<feature type="transmembrane region" description="Helical" evidence="2">
    <location>
        <begin position="701"/>
        <end position="726"/>
    </location>
</feature>